<dbReference type="InterPro" id="IPR052551">
    <property type="entry name" value="UV-DNA_repair_photolyase"/>
</dbReference>
<dbReference type="SUPFAM" id="SSF48173">
    <property type="entry name" value="Cryptochrome/photolyase FAD-binding domain"/>
    <property type="match status" value="1"/>
</dbReference>
<dbReference type="Gene3D" id="1.10.10.1710">
    <property type="entry name" value="Deoxyribodipyrimidine photolyase-related"/>
    <property type="match status" value="1"/>
</dbReference>
<dbReference type="InterPro" id="IPR036134">
    <property type="entry name" value="Crypto/Photolyase_FAD-like_sf"/>
</dbReference>
<dbReference type="KEGG" id="shyd:CJD35_10680"/>
<dbReference type="Gene3D" id="1.25.40.80">
    <property type="match status" value="1"/>
</dbReference>
<name>A0A249MUK1_SPHXE</name>
<dbReference type="RefSeq" id="WP_086485428.1">
    <property type="nucleotide sequence ID" value="NZ_CP022745.1"/>
</dbReference>
<dbReference type="PANTHER" id="PTHR38657">
    <property type="entry name" value="SLR1343 PROTEIN"/>
    <property type="match status" value="1"/>
</dbReference>
<dbReference type="Gene3D" id="1.10.579.10">
    <property type="entry name" value="DNA Cyclobutane Dipyrimidine Photolyase, subunit A, domain 3"/>
    <property type="match status" value="1"/>
</dbReference>
<protein>
    <submittedName>
        <fullName evidence="1">Cryptochrome/photolyase family protein</fullName>
    </submittedName>
</protein>
<dbReference type="AlphaFoldDB" id="A0A249MUK1"/>
<evidence type="ECO:0000313" key="2">
    <source>
        <dbReference type="Proteomes" id="UP000217141"/>
    </source>
</evidence>
<proteinExistence type="predicted"/>
<organism evidence="1 2">
    <name type="scientific">Sphingobium xenophagum</name>
    <dbReference type="NCBI Taxonomy" id="121428"/>
    <lineage>
        <taxon>Bacteria</taxon>
        <taxon>Pseudomonadati</taxon>
        <taxon>Pseudomonadota</taxon>
        <taxon>Alphaproteobacteria</taxon>
        <taxon>Sphingomonadales</taxon>
        <taxon>Sphingomonadaceae</taxon>
        <taxon>Sphingobium</taxon>
    </lineage>
</organism>
<dbReference type="InterPro" id="IPR007357">
    <property type="entry name" value="PhrB-like"/>
</dbReference>
<dbReference type="InterPro" id="IPR014729">
    <property type="entry name" value="Rossmann-like_a/b/a_fold"/>
</dbReference>
<accession>A0A249MUK1</accession>
<evidence type="ECO:0000313" key="1">
    <source>
        <dbReference type="EMBL" id="ASY44865.1"/>
    </source>
</evidence>
<dbReference type="Gene3D" id="3.40.50.620">
    <property type="entry name" value="HUPs"/>
    <property type="match status" value="1"/>
</dbReference>
<dbReference type="EMBL" id="CP022745">
    <property type="protein sequence ID" value="ASY44865.1"/>
    <property type="molecule type" value="Genomic_DNA"/>
</dbReference>
<gene>
    <name evidence="1" type="ORF">CJD35_10680</name>
</gene>
<dbReference type="GO" id="GO:0016829">
    <property type="term" value="F:lyase activity"/>
    <property type="evidence" value="ECO:0007669"/>
    <property type="project" value="UniProtKB-KW"/>
</dbReference>
<keyword evidence="1" id="KW-0456">Lyase</keyword>
<dbReference type="PANTHER" id="PTHR38657:SF1">
    <property type="entry name" value="SLR1343 PROTEIN"/>
    <property type="match status" value="1"/>
</dbReference>
<reference evidence="1 2" key="1">
    <citation type="submission" date="2017-08" db="EMBL/GenBank/DDBJ databases">
        <title>Whole Genome Sequence of Sphingobium hydrophobicum C1: Insights into Adaption to the Electronic-waste Contaminated Sediment.</title>
        <authorList>
            <person name="Song D."/>
            <person name="Chen X."/>
            <person name="Xu M."/>
        </authorList>
    </citation>
    <scope>NUCLEOTIDE SEQUENCE [LARGE SCALE GENOMIC DNA]</scope>
    <source>
        <strain evidence="1 2">C1</strain>
    </source>
</reference>
<dbReference type="Proteomes" id="UP000217141">
    <property type="component" value="Chromosome I"/>
</dbReference>
<dbReference type="Pfam" id="PF04244">
    <property type="entry name" value="DPRP"/>
    <property type="match status" value="1"/>
</dbReference>
<sequence>MTDGPFLIPVLGDQLTPDIAALRHADKARSVVLMMEVADETRYVRHHKAKIAFILSAMRHHADRLRALGWTVDYVKLDDPANSGSFTAEVARAIARHHPVAIHVTEAGEWRVRAMLEDWELRFGLPVTIHEDDRFLCSHAEFDSWAAARKQLRMEFFYRDMRRKTGLLMTSAGNPEGGEWNYDAENRKPPPGRDLLMPQPVRFRSDAVTQDVLALVADRFADHIGSLDHFHFAVTHEEAMRQQRRFLDEALPRFGDYQDAMLTDEPFLWHSILSPYINAGLLDPLALCQAVEARYRAGKVPLNATEGFIRQIIGWREYVRGIYWHEGPDYAQRNALGATRPLPGFYWTGETDMHCMAQAIGQTIDHAYAHHIQRLMITGNFALLAGIDPHQVHVWYLEVYADAYEWVELPNTLGMSQFADGGLLGSKPYAASGAYINRMSDYCKSCRYDVKQRVGEDACPFNALYWDFLARNEKLLGGNMRLAMPYRNWAKMAQPDRAAIRDQAARFLTSLD</sequence>